<feature type="compositionally biased region" description="Polar residues" evidence="1">
    <location>
        <begin position="1"/>
        <end position="10"/>
    </location>
</feature>
<reference evidence="3 4" key="1">
    <citation type="journal article" date="2018" name="Nat. Ecol. Evol.">
        <title>Genomic signatures of mitonuclear coevolution across populations of Tigriopus californicus.</title>
        <authorList>
            <person name="Barreto F.S."/>
            <person name="Watson E.T."/>
            <person name="Lima T.G."/>
            <person name="Willett C.S."/>
            <person name="Edmands S."/>
            <person name="Li W."/>
            <person name="Burton R.S."/>
        </authorList>
    </citation>
    <scope>NUCLEOTIDE SEQUENCE [LARGE SCALE GENOMIC DNA]</scope>
    <source>
        <strain evidence="3 4">San Diego</strain>
    </source>
</reference>
<dbReference type="Gene3D" id="2.30.42.10">
    <property type="match status" value="1"/>
</dbReference>
<name>A0A553PTZ2_TIGCA</name>
<dbReference type="EMBL" id="VCGU01000001">
    <property type="protein sequence ID" value="TRY81153.1"/>
    <property type="molecule type" value="Genomic_DNA"/>
</dbReference>
<accession>A0A553PTZ2</accession>
<comment type="caution">
    <text evidence="3">The sequence shown here is derived from an EMBL/GenBank/DDBJ whole genome shotgun (WGS) entry which is preliminary data.</text>
</comment>
<sequence>MKQGRASSNIGHREVSLVHHGPIVNHGSQAEQEGLREGDFISAMNGVEAETLTKTEAHMIQNEHNPELRLKLNQ</sequence>
<gene>
    <name evidence="3" type="ORF">TCAL_16779</name>
</gene>
<evidence type="ECO:0000256" key="1">
    <source>
        <dbReference type="SAM" id="MobiDB-lite"/>
    </source>
</evidence>
<dbReference type="AlphaFoldDB" id="A0A553PTZ2"/>
<dbReference type="SUPFAM" id="SSF50156">
    <property type="entry name" value="PDZ domain-like"/>
    <property type="match status" value="1"/>
</dbReference>
<protein>
    <recommendedName>
        <fullName evidence="2">PDZ domain-containing protein</fullName>
    </recommendedName>
</protein>
<dbReference type="Pfam" id="PF00595">
    <property type="entry name" value="PDZ"/>
    <property type="match status" value="1"/>
</dbReference>
<proteinExistence type="predicted"/>
<feature type="region of interest" description="Disordered" evidence="1">
    <location>
        <begin position="1"/>
        <end position="24"/>
    </location>
</feature>
<keyword evidence="4" id="KW-1185">Reference proteome</keyword>
<evidence type="ECO:0000313" key="4">
    <source>
        <dbReference type="Proteomes" id="UP000318571"/>
    </source>
</evidence>
<dbReference type="InterPro" id="IPR036034">
    <property type="entry name" value="PDZ_sf"/>
</dbReference>
<evidence type="ECO:0000313" key="3">
    <source>
        <dbReference type="EMBL" id="TRY81153.1"/>
    </source>
</evidence>
<feature type="domain" description="PDZ" evidence="2">
    <location>
        <begin position="24"/>
        <end position="74"/>
    </location>
</feature>
<dbReference type="InterPro" id="IPR001478">
    <property type="entry name" value="PDZ"/>
</dbReference>
<organism evidence="3 4">
    <name type="scientific">Tigriopus californicus</name>
    <name type="common">Marine copepod</name>
    <dbReference type="NCBI Taxonomy" id="6832"/>
    <lineage>
        <taxon>Eukaryota</taxon>
        <taxon>Metazoa</taxon>
        <taxon>Ecdysozoa</taxon>
        <taxon>Arthropoda</taxon>
        <taxon>Crustacea</taxon>
        <taxon>Multicrustacea</taxon>
        <taxon>Hexanauplia</taxon>
        <taxon>Copepoda</taxon>
        <taxon>Harpacticoida</taxon>
        <taxon>Harpacticidae</taxon>
        <taxon>Tigriopus</taxon>
    </lineage>
</organism>
<dbReference type="Proteomes" id="UP000318571">
    <property type="component" value="Chromosome 12"/>
</dbReference>
<evidence type="ECO:0000259" key="2">
    <source>
        <dbReference type="PROSITE" id="PS50106"/>
    </source>
</evidence>
<dbReference type="PROSITE" id="PS50106">
    <property type="entry name" value="PDZ"/>
    <property type="match status" value="1"/>
</dbReference>